<dbReference type="AlphaFoldDB" id="A0A1Q6F3B4"/>
<dbReference type="EMBL" id="MNQH01000038">
    <property type="protein sequence ID" value="OKY93347.1"/>
    <property type="molecule type" value="Genomic_DNA"/>
</dbReference>
<evidence type="ECO:0000313" key="2">
    <source>
        <dbReference type="EMBL" id="OKY93347.1"/>
    </source>
</evidence>
<proteinExistence type="predicted"/>
<dbReference type="STRING" id="28117.BHV66_09465"/>
<dbReference type="Proteomes" id="UP000187417">
    <property type="component" value="Unassembled WGS sequence"/>
</dbReference>
<feature type="region of interest" description="Disordered" evidence="1">
    <location>
        <begin position="1"/>
        <end position="36"/>
    </location>
</feature>
<reference evidence="2 3" key="1">
    <citation type="journal article" date="2016" name="Nat. Biotechnol.">
        <title>Measurement of bacterial replication rates in microbial communities.</title>
        <authorList>
            <person name="Brown C.T."/>
            <person name="Olm M.R."/>
            <person name="Thomas B.C."/>
            <person name="Banfield J.F."/>
        </authorList>
    </citation>
    <scope>NUCLEOTIDE SEQUENCE [LARGE SCALE GENOMIC DNA]</scope>
    <source>
        <strain evidence="2">CAG:67_53_122</strain>
    </source>
</reference>
<name>A0A1Q6F3B4_9BACT</name>
<organism evidence="2 3">
    <name type="scientific">Alistipes putredinis</name>
    <dbReference type="NCBI Taxonomy" id="28117"/>
    <lineage>
        <taxon>Bacteria</taxon>
        <taxon>Pseudomonadati</taxon>
        <taxon>Bacteroidota</taxon>
        <taxon>Bacteroidia</taxon>
        <taxon>Bacteroidales</taxon>
        <taxon>Rikenellaceae</taxon>
        <taxon>Alistipes</taxon>
    </lineage>
</organism>
<accession>A0A1Q6F3B4</accession>
<comment type="caution">
    <text evidence="2">The sequence shown here is derived from an EMBL/GenBank/DDBJ whole genome shotgun (WGS) entry which is preliminary data.</text>
</comment>
<protein>
    <submittedName>
        <fullName evidence="2">Uncharacterized protein</fullName>
    </submittedName>
</protein>
<feature type="compositionally biased region" description="Basic residues" evidence="1">
    <location>
        <begin position="9"/>
        <end position="19"/>
    </location>
</feature>
<evidence type="ECO:0000256" key="1">
    <source>
        <dbReference type="SAM" id="MobiDB-lite"/>
    </source>
</evidence>
<evidence type="ECO:0000313" key="3">
    <source>
        <dbReference type="Proteomes" id="UP000187417"/>
    </source>
</evidence>
<gene>
    <name evidence="2" type="ORF">BHV66_09465</name>
</gene>
<sequence length="63" mass="7363">MFEENAGRKTMKTNGKRRFPTFSSKSRTPPGRPQKRLNELQVFAEEGQRSGFARTARTEKRLY</sequence>